<feature type="non-terminal residue" evidence="1">
    <location>
        <position position="1"/>
    </location>
</feature>
<dbReference type="Proteomes" id="UP000240259">
    <property type="component" value="Unassembled WGS sequence"/>
</dbReference>
<keyword evidence="1" id="KW-0282">Flagellum</keyword>
<keyword evidence="1" id="KW-0966">Cell projection</keyword>
<gene>
    <name evidence="1" type="ORF">C9427_33665</name>
</gene>
<accession>A0A2T4IKF7</accession>
<dbReference type="AlphaFoldDB" id="A0A2T4IKF7"/>
<evidence type="ECO:0000313" key="1">
    <source>
        <dbReference type="EMBL" id="PTE06124.1"/>
    </source>
</evidence>
<feature type="non-terminal residue" evidence="1">
    <location>
        <position position="135"/>
    </location>
</feature>
<proteinExistence type="predicted"/>
<reference evidence="1 2" key="1">
    <citation type="submission" date="2018-03" db="EMBL/GenBank/DDBJ databases">
        <title>Genome sequence of the symbiotic type strain Mesorhizobium helmanticense CSLC115NT isolated from Lotus corniculatus nodules.</title>
        <authorList>
            <person name="Sannazzaro A.I."/>
            <person name="Torres Tejerizo G.A."/>
            <person name="Dip D."/>
            <person name="Caballero M."/>
            <person name="Pistorio M."/>
            <person name="Estrella M.J."/>
        </authorList>
    </citation>
    <scope>NUCLEOTIDE SEQUENCE [LARGE SCALE GENOMIC DNA]</scope>
    <source>
        <strain evidence="1 2">CSLC115N</strain>
    </source>
</reference>
<comment type="caution">
    <text evidence="1">The sequence shown here is derived from an EMBL/GenBank/DDBJ whole genome shotgun (WGS) entry which is preliminary data.</text>
</comment>
<name>A0A2T4IKF7_9HYPH</name>
<protein>
    <submittedName>
        <fullName evidence="1">Flagellar motor protein MotB</fullName>
    </submittedName>
</protein>
<evidence type="ECO:0000313" key="2">
    <source>
        <dbReference type="Proteomes" id="UP000240259"/>
    </source>
</evidence>
<organism evidence="1 2">
    <name type="scientific">Mesorhizobium helmanticense</name>
    <dbReference type="NCBI Taxonomy" id="1776423"/>
    <lineage>
        <taxon>Bacteria</taxon>
        <taxon>Pseudomonadati</taxon>
        <taxon>Pseudomonadota</taxon>
        <taxon>Alphaproteobacteria</taxon>
        <taxon>Hyphomicrobiales</taxon>
        <taxon>Phyllobacteriaceae</taxon>
        <taxon>Mesorhizobium</taxon>
    </lineage>
</organism>
<keyword evidence="1" id="KW-0969">Cilium</keyword>
<keyword evidence="2" id="KW-1185">Reference proteome</keyword>
<sequence length="135" mass="14886">DPARVHSQWQFYQSLEPEFVLKRLTASLIPPDSVRLSVVADRIVAEGEAPDTWIDRARTAARQLSAGGPVFDISKVRDVSPEARAAEHWQAYVSKLESQPGIIVAQQKMRDGQFHIAGLRDPLAADPQSLLSGTE</sequence>
<dbReference type="EMBL" id="PZJX01000128">
    <property type="protein sequence ID" value="PTE06124.1"/>
    <property type="molecule type" value="Genomic_DNA"/>
</dbReference>